<dbReference type="AlphaFoldDB" id="A0A940DF88"/>
<dbReference type="Pfam" id="PF13306">
    <property type="entry name" value="LRR_5"/>
    <property type="match status" value="9"/>
</dbReference>
<dbReference type="PROSITE" id="PS51257">
    <property type="entry name" value="PROKAR_LIPOPROTEIN"/>
    <property type="match status" value="1"/>
</dbReference>
<dbReference type="EMBL" id="JADINF010000022">
    <property type="protein sequence ID" value="MBO8423556.1"/>
    <property type="molecule type" value="Genomic_DNA"/>
</dbReference>
<accession>A0A940DF88</accession>
<dbReference type="InterPro" id="IPR026906">
    <property type="entry name" value="LRR_5"/>
</dbReference>
<comment type="caution">
    <text evidence="2">The sequence shown here is derived from an EMBL/GenBank/DDBJ whole genome shotgun (WGS) entry which is preliminary data.</text>
</comment>
<evidence type="ECO:0000256" key="1">
    <source>
        <dbReference type="SAM" id="SignalP"/>
    </source>
</evidence>
<proteinExistence type="predicted"/>
<gene>
    <name evidence="2" type="ORF">IAB16_00830</name>
</gene>
<reference evidence="2" key="2">
    <citation type="journal article" date="2021" name="PeerJ">
        <title>Extensive microbial diversity within the chicken gut microbiome revealed by metagenomics and culture.</title>
        <authorList>
            <person name="Gilroy R."/>
            <person name="Ravi A."/>
            <person name="Getino M."/>
            <person name="Pursley I."/>
            <person name="Horton D.L."/>
            <person name="Alikhan N.F."/>
            <person name="Baker D."/>
            <person name="Gharbi K."/>
            <person name="Hall N."/>
            <person name="Watson M."/>
            <person name="Adriaenssens E.M."/>
            <person name="Foster-Nyarko E."/>
            <person name="Jarju S."/>
            <person name="Secka A."/>
            <person name="Antonio M."/>
            <person name="Oren A."/>
            <person name="Chaudhuri R.R."/>
            <person name="La Ragione R."/>
            <person name="Hildebrand F."/>
            <person name="Pallen M.J."/>
        </authorList>
    </citation>
    <scope>NUCLEOTIDE SEQUENCE</scope>
    <source>
        <strain evidence="2">517</strain>
    </source>
</reference>
<dbReference type="Proteomes" id="UP000727857">
    <property type="component" value="Unassembled WGS sequence"/>
</dbReference>
<feature type="chain" id="PRO_5036906617" evidence="1">
    <location>
        <begin position="25"/>
        <end position="1218"/>
    </location>
</feature>
<dbReference type="PANTHER" id="PTHR45661:SF3">
    <property type="entry name" value="IG-LIKE DOMAIN-CONTAINING PROTEIN"/>
    <property type="match status" value="1"/>
</dbReference>
<sequence>MKKRLFLIIAVLCCLLLLIATATACKDDGDTGENPGGDAIENPGTDVFEFVFEPNVKGDGTYVVAGYKGNVGQSITVPSTYNGSAVTGIVANAFRNCTGVTSVTIPDSVTSIGMGAFSGCSSLESITIPFVGAEAGKTSSDTYQYPFGYIFGSNNYTGGTSVRQVFYGQLNYDNTLRVEDSYYYIPSSLRNVTVTGGNIPYGAFYGCSMLTSVTIGDGVKSIGDNAFHNCISLKLEKENGVSYLGKWVIDCYFSVSEATLRDDTVGIGGGAFSNCRFLTSVTIPDSVTSIEENAFKNCTVLTSVTIPDSVTSIGMGAFSGCSSLESITIPFVGAEAGKTSSDTYQYPFGYIFGISSYIDGGVYQHYYGDSISSTTADYYNIPSSLRSVTVTGGNILYGAFYGCSMLTSVTIPDSVESIGNYTFYDCRGLTSINYTGDIAGWCGIDGLGNITGSGRTLYIGGQKIEGELIIPDSVTEIKEYAFSGCAGVTSVTIPDSVISIGEGAFSGCSSLESITIPFVGAEAGKTSQDTYQYPFGYIFGTSRYTGGTEVRQYYYGSSTSSTTYSRYYIPSSLRSVTLTGGNILYGAFYDCSMIATVTIPDSVTSIGEDAFKHCENIATVNYMGSYTGDIAGWCGITFANAYANPLANGANLYIKGKLVNRLSTYNLSKIPDYAFYGCIGISEVIINSTLASIGESAFENCYKLVEIYNRSSLNITMGSSDNGYIGYYARRIYVNDYIGDNTCFVEQDGYRFFYQDGKGYLVEYCGAETDLVLPDSFKVYNLFTYTVISQYEIYPYAFSDRTDITSVTISDSVTSIGNYAFYGCTGVTSVTIGNSVKSIGESAFYNCNVLTSVTIPDSVESIGDYAFYNCRGLTSVTIPDSVTSIGGSAFEDCTGLTSVTIPDSVTSIGGSAFSGCTGLTSVTIGNSVTSIGDSAFRGCTGLTSVTIPDSVESIGDYSFYDCSGLTSVTIGTSVTRIGSYAFSGCTDLVQNENGVYYVDKWAINCDTSVSEVILRNGTVGIGDNAFMWCSGLTSVTIPNSVTSIGEHAFWDCSGLTSVTIPNSVTSIGDMAFRDCSGLTAVYYTGDIAGWCGISFVNDKANPLYYAGILYIDGQIVEDLVIPDSVTAIKAYAFYNCTGLTSVTIPDSVTSIEYSAFEGCTGLTSVVFEATEGWQVSGNSSFSYYISLSSADLADASTAATYLKSTYCNYYWRKVESEA</sequence>
<evidence type="ECO:0000313" key="2">
    <source>
        <dbReference type="EMBL" id="MBO8423556.1"/>
    </source>
</evidence>
<reference evidence="2" key="1">
    <citation type="submission" date="2020-10" db="EMBL/GenBank/DDBJ databases">
        <authorList>
            <person name="Gilroy R."/>
        </authorList>
    </citation>
    <scope>NUCLEOTIDE SEQUENCE</scope>
    <source>
        <strain evidence="2">517</strain>
    </source>
</reference>
<dbReference type="SUPFAM" id="SSF52058">
    <property type="entry name" value="L domain-like"/>
    <property type="match status" value="4"/>
</dbReference>
<dbReference type="InterPro" id="IPR053139">
    <property type="entry name" value="Surface_bspA-like"/>
</dbReference>
<evidence type="ECO:0000313" key="3">
    <source>
        <dbReference type="Proteomes" id="UP000727857"/>
    </source>
</evidence>
<keyword evidence="1" id="KW-0732">Signal</keyword>
<dbReference type="Gene3D" id="3.80.10.10">
    <property type="entry name" value="Ribonuclease Inhibitor"/>
    <property type="match status" value="8"/>
</dbReference>
<name>A0A940DF88_9FIRM</name>
<feature type="signal peptide" evidence="1">
    <location>
        <begin position="1"/>
        <end position="24"/>
    </location>
</feature>
<dbReference type="PANTHER" id="PTHR45661">
    <property type="entry name" value="SURFACE ANTIGEN"/>
    <property type="match status" value="1"/>
</dbReference>
<protein>
    <submittedName>
        <fullName evidence="2">Leucine-rich repeat domain-containing protein</fullName>
    </submittedName>
</protein>
<dbReference type="InterPro" id="IPR032675">
    <property type="entry name" value="LRR_dom_sf"/>
</dbReference>
<organism evidence="2 3">
    <name type="scientific">Candidatus Stercoripulliclostridium pullicola</name>
    <dbReference type="NCBI Taxonomy" id="2840953"/>
    <lineage>
        <taxon>Bacteria</taxon>
        <taxon>Bacillati</taxon>
        <taxon>Bacillota</taxon>
        <taxon>Clostridia</taxon>
        <taxon>Eubacteriales</taxon>
        <taxon>Candidatus Stercoripulliclostridium</taxon>
    </lineage>
</organism>